<dbReference type="Proteomes" id="UP000823603">
    <property type="component" value="Unassembled WGS sequence"/>
</dbReference>
<feature type="domain" description="N-acetyltransferase" evidence="1">
    <location>
        <begin position="10"/>
        <end position="172"/>
    </location>
</feature>
<dbReference type="AlphaFoldDB" id="A0A9D9IED9"/>
<dbReference type="EMBL" id="JADIMB010000028">
    <property type="protein sequence ID" value="MBO8470545.1"/>
    <property type="molecule type" value="Genomic_DNA"/>
</dbReference>
<dbReference type="InterPro" id="IPR051531">
    <property type="entry name" value="N-acetyltransferase"/>
</dbReference>
<accession>A0A9D9IED9</accession>
<name>A0A9D9IED9_9BACT</name>
<dbReference type="PROSITE" id="PS51186">
    <property type="entry name" value="GNAT"/>
    <property type="match status" value="1"/>
</dbReference>
<dbReference type="PANTHER" id="PTHR43792:SF1">
    <property type="entry name" value="N-ACETYLTRANSFERASE DOMAIN-CONTAINING PROTEIN"/>
    <property type="match status" value="1"/>
</dbReference>
<reference evidence="2" key="1">
    <citation type="submission" date="2020-10" db="EMBL/GenBank/DDBJ databases">
        <authorList>
            <person name="Gilroy R."/>
        </authorList>
    </citation>
    <scope>NUCLEOTIDE SEQUENCE</scope>
    <source>
        <strain evidence="2">B2-22910</strain>
    </source>
</reference>
<comment type="caution">
    <text evidence="2">The sequence shown here is derived from an EMBL/GenBank/DDBJ whole genome shotgun (WGS) entry which is preliminary data.</text>
</comment>
<reference evidence="2" key="2">
    <citation type="journal article" date="2021" name="PeerJ">
        <title>Extensive microbial diversity within the chicken gut microbiome revealed by metagenomics and culture.</title>
        <authorList>
            <person name="Gilroy R."/>
            <person name="Ravi A."/>
            <person name="Getino M."/>
            <person name="Pursley I."/>
            <person name="Horton D.L."/>
            <person name="Alikhan N.F."/>
            <person name="Baker D."/>
            <person name="Gharbi K."/>
            <person name="Hall N."/>
            <person name="Watson M."/>
            <person name="Adriaenssens E.M."/>
            <person name="Foster-Nyarko E."/>
            <person name="Jarju S."/>
            <person name="Secka A."/>
            <person name="Antonio M."/>
            <person name="Oren A."/>
            <person name="Chaudhuri R.R."/>
            <person name="La Ragione R."/>
            <person name="Hildebrand F."/>
            <person name="Pallen M.J."/>
        </authorList>
    </citation>
    <scope>NUCLEOTIDE SEQUENCE</scope>
    <source>
        <strain evidence="2">B2-22910</strain>
    </source>
</reference>
<gene>
    <name evidence="2" type="ORF">IAB82_01975</name>
</gene>
<evidence type="ECO:0000259" key="1">
    <source>
        <dbReference type="PROSITE" id="PS51186"/>
    </source>
</evidence>
<dbReference type="PANTHER" id="PTHR43792">
    <property type="entry name" value="GNAT FAMILY, PUTATIVE (AFU_ORTHOLOGUE AFUA_3G00765)-RELATED-RELATED"/>
    <property type="match status" value="1"/>
</dbReference>
<evidence type="ECO:0000313" key="3">
    <source>
        <dbReference type="Proteomes" id="UP000823603"/>
    </source>
</evidence>
<dbReference type="Gene3D" id="3.40.630.30">
    <property type="match status" value="1"/>
</dbReference>
<organism evidence="2 3">
    <name type="scientific">Candidatus Cryptobacteroides faecavium</name>
    <dbReference type="NCBI Taxonomy" id="2840762"/>
    <lineage>
        <taxon>Bacteria</taxon>
        <taxon>Pseudomonadati</taxon>
        <taxon>Bacteroidota</taxon>
        <taxon>Bacteroidia</taxon>
        <taxon>Bacteroidales</taxon>
        <taxon>Candidatus Cryptobacteroides</taxon>
    </lineage>
</organism>
<dbReference type="InterPro" id="IPR000182">
    <property type="entry name" value="GNAT_dom"/>
</dbReference>
<proteinExistence type="predicted"/>
<evidence type="ECO:0000313" key="2">
    <source>
        <dbReference type="EMBL" id="MBO8470545.1"/>
    </source>
</evidence>
<sequence length="176" mass="19813">MEIQMETERLVIRRFTMQDTEALLAIMGKPEVMYAWEHGFTHADVVQWIERQLARYRDDGYGYFALELKAEGKVIGQAGLMKTAINGREAVELGYILDDSYWHMGYASEAARECLRYASVDLGLAEVYCSIRPQNTASIRVALSLGMAQCGSHTVVYRDKEMPHLLFSKASGAGCM</sequence>
<dbReference type="InterPro" id="IPR016181">
    <property type="entry name" value="Acyl_CoA_acyltransferase"/>
</dbReference>
<dbReference type="GO" id="GO:0016747">
    <property type="term" value="F:acyltransferase activity, transferring groups other than amino-acyl groups"/>
    <property type="evidence" value="ECO:0007669"/>
    <property type="project" value="InterPro"/>
</dbReference>
<dbReference type="SUPFAM" id="SSF55729">
    <property type="entry name" value="Acyl-CoA N-acyltransferases (Nat)"/>
    <property type="match status" value="1"/>
</dbReference>
<dbReference type="Pfam" id="PF13302">
    <property type="entry name" value="Acetyltransf_3"/>
    <property type="match status" value="1"/>
</dbReference>
<protein>
    <submittedName>
        <fullName evidence="2">GNAT family N-acetyltransferase</fullName>
    </submittedName>
</protein>